<sequence length="218" mass="23813">MATDQHAVVRVVLEHHGTTFAEELGIDVAKNTPSPLFRLLVASHLLAANIDARLGLRAARALNDAGWTTAEHLAEATDDERHEVLTEARFLRKRRTAELLGRTAHECLDRWDGDLRRLRDEADGDTGRIEELVADFSGIGAVGADIFVREVQVAWPEHHPFLGGRATDGAAALGLPRTPERLAELTDEGPEAFCRLSCALVRSDMADDAAELRAEARG</sequence>
<accession>A0A6J7KG26</accession>
<gene>
    <name evidence="1" type="ORF">UFOPK3564_03695</name>
</gene>
<protein>
    <submittedName>
        <fullName evidence="1">Unannotated protein</fullName>
    </submittedName>
</protein>
<dbReference type="GO" id="GO:0003824">
    <property type="term" value="F:catalytic activity"/>
    <property type="evidence" value="ECO:0007669"/>
    <property type="project" value="InterPro"/>
</dbReference>
<organism evidence="1">
    <name type="scientific">freshwater metagenome</name>
    <dbReference type="NCBI Taxonomy" id="449393"/>
    <lineage>
        <taxon>unclassified sequences</taxon>
        <taxon>metagenomes</taxon>
        <taxon>ecological metagenomes</taxon>
    </lineage>
</organism>
<dbReference type="EMBL" id="CAFBMK010000386">
    <property type="protein sequence ID" value="CAB4954816.1"/>
    <property type="molecule type" value="Genomic_DNA"/>
</dbReference>
<dbReference type="SUPFAM" id="SSF48150">
    <property type="entry name" value="DNA-glycosylase"/>
    <property type="match status" value="1"/>
</dbReference>
<proteinExistence type="predicted"/>
<dbReference type="AlphaFoldDB" id="A0A6J7KG26"/>
<name>A0A6J7KG26_9ZZZZ</name>
<reference evidence="1" key="1">
    <citation type="submission" date="2020-05" db="EMBL/GenBank/DDBJ databases">
        <authorList>
            <person name="Chiriac C."/>
            <person name="Salcher M."/>
            <person name="Ghai R."/>
            <person name="Kavagutti S V."/>
        </authorList>
    </citation>
    <scope>NUCLEOTIDE SEQUENCE</scope>
</reference>
<evidence type="ECO:0000313" key="1">
    <source>
        <dbReference type="EMBL" id="CAB4954816.1"/>
    </source>
</evidence>
<dbReference type="GO" id="GO:0006281">
    <property type="term" value="P:DNA repair"/>
    <property type="evidence" value="ECO:0007669"/>
    <property type="project" value="InterPro"/>
</dbReference>
<dbReference type="InterPro" id="IPR011257">
    <property type="entry name" value="DNA_glycosylase"/>
</dbReference>